<keyword evidence="2" id="KW-1185">Reference proteome</keyword>
<proteinExistence type="predicted"/>
<dbReference type="EMBL" id="CP021435">
    <property type="protein sequence ID" value="ATJ82912.1"/>
    <property type="molecule type" value="Genomic_DNA"/>
</dbReference>
<accession>A0A291P7S7</accession>
<sequence>MVRPTEANSVRLHRPRKHEIAFSASEDAQMTRVSIRI</sequence>
<evidence type="ECO:0000313" key="2">
    <source>
        <dbReference type="Proteomes" id="UP000219993"/>
    </source>
</evidence>
<dbReference type="Proteomes" id="UP000219993">
    <property type="component" value="Chromosome"/>
</dbReference>
<organism evidence="1 2">
    <name type="scientific">Halomonas beimenensis</name>
    <dbReference type="NCBI Taxonomy" id="475662"/>
    <lineage>
        <taxon>Bacteria</taxon>
        <taxon>Pseudomonadati</taxon>
        <taxon>Pseudomonadota</taxon>
        <taxon>Gammaproteobacteria</taxon>
        <taxon>Oceanospirillales</taxon>
        <taxon>Halomonadaceae</taxon>
        <taxon>Halomonas</taxon>
    </lineage>
</organism>
<evidence type="ECO:0000313" key="1">
    <source>
        <dbReference type="EMBL" id="ATJ82912.1"/>
    </source>
</evidence>
<protein>
    <submittedName>
        <fullName evidence="1">Uncharacterized protein</fullName>
    </submittedName>
</protein>
<reference evidence="1 2" key="1">
    <citation type="journal article" date="2017" name="Sci. Rep.">
        <title>Revealing the Saline Adaptation Strategies of the Halophilic Bacterium Halomonas beimenensis through High-throughput Omics and Transposon Mutagenesis Approaches.</title>
        <authorList>
            <person name="Chen Y.H."/>
            <person name="Lin S.S."/>
            <person name="Shyu Y.T."/>
        </authorList>
    </citation>
    <scope>NUCLEOTIDE SEQUENCE [LARGE SCALE GENOMIC DNA]</scope>
    <source>
        <strain evidence="1 2">NTU-111</strain>
    </source>
</reference>
<gene>
    <name evidence="1" type="ORF">BEI_1925</name>
</gene>
<dbReference type="AlphaFoldDB" id="A0A291P7S7"/>
<name>A0A291P7S7_9GAMM</name>
<dbReference type="KEGG" id="hbe:BEI_1925"/>